<evidence type="ECO:0000313" key="1">
    <source>
        <dbReference type="EMBL" id="JAH10338.1"/>
    </source>
</evidence>
<sequence>MHSKIQTCRRGIVSLLQTCIYREISSTGSDFPL</sequence>
<protein>
    <submittedName>
        <fullName evidence="1">Uncharacterized protein</fullName>
    </submittedName>
</protein>
<reference evidence="1" key="2">
    <citation type="journal article" date="2015" name="Fish Shellfish Immunol.">
        <title>Early steps in the European eel (Anguilla anguilla)-Vibrio vulnificus interaction in the gills: Role of the RtxA13 toxin.</title>
        <authorList>
            <person name="Callol A."/>
            <person name="Pajuelo D."/>
            <person name="Ebbesson L."/>
            <person name="Teles M."/>
            <person name="MacKenzie S."/>
            <person name="Amaro C."/>
        </authorList>
    </citation>
    <scope>NUCLEOTIDE SEQUENCE</scope>
</reference>
<organism evidence="1">
    <name type="scientific">Anguilla anguilla</name>
    <name type="common">European freshwater eel</name>
    <name type="synonym">Muraena anguilla</name>
    <dbReference type="NCBI Taxonomy" id="7936"/>
    <lineage>
        <taxon>Eukaryota</taxon>
        <taxon>Metazoa</taxon>
        <taxon>Chordata</taxon>
        <taxon>Craniata</taxon>
        <taxon>Vertebrata</taxon>
        <taxon>Euteleostomi</taxon>
        <taxon>Actinopterygii</taxon>
        <taxon>Neopterygii</taxon>
        <taxon>Teleostei</taxon>
        <taxon>Anguilliformes</taxon>
        <taxon>Anguillidae</taxon>
        <taxon>Anguilla</taxon>
    </lineage>
</organism>
<dbReference type="AlphaFoldDB" id="A0A0E9Q2L4"/>
<accession>A0A0E9Q2L4</accession>
<proteinExistence type="predicted"/>
<dbReference type="EMBL" id="GBXM01098239">
    <property type="protein sequence ID" value="JAH10338.1"/>
    <property type="molecule type" value="Transcribed_RNA"/>
</dbReference>
<reference evidence="1" key="1">
    <citation type="submission" date="2014-11" db="EMBL/GenBank/DDBJ databases">
        <authorList>
            <person name="Amaro Gonzalez C."/>
        </authorList>
    </citation>
    <scope>NUCLEOTIDE SEQUENCE</scope>
</reference>
<name>A0A0E9Q2L4_ANGAN</name>